<dbReference type="CDD" id="cd12640">
    <property type="entry name" value="RRM3_Bruno_like"/>
    <property type="match status" value="1"/>
</dbReference>
<feature type="domain" description="RRM" evidence="11">
    <location>
        <begin position="59"/>
        <end position="140"/>
    </location>
</feature>
<keyword evidence="7 9" id="KW-0694">RNA-binding</keyword>
<dbReference type="EMBL" id="CAHIKZ030005310">
    <property type="protein sequence ID" value="CAE1322328.1"/>
    <property type="molecule type" value="Genomic_DNA"/>
</dbReference>
<keyword evidence="8" id="KW-0539">Nucleus</keyword>
<comment type="subcellular location">
    <subcellularLocation>
        <location evidence="2">Cytoplasm</location>
    </subcellularLocation>
    <subcellularLocation>
        <location evidence="1">Nucleus</location>
    </subcellularLocation>
</comment>
<evidence type="ECO:0000256" key="4">
    <source>
        <dbReference type="ARBA" id="ARBA00022490"/>
    </source>
</evidence>
<evidence type="ECO:0000256" key="3">
    <source>
        <dbReference type="ARBA" id="ARBA00009621"/>
    </source>
</evidence>
<gene>
    <name evidence="12" type="ORF">SPHA_72320</name>
</gene>
<dbReference type="InterPro" id="IPR012677">
    <property type="entry name" value="Nucleotide-bd_a/b_plait_sf"/>
</dbReference>
<dbReference type="InterPro" id="IPR000504">
    <property type="entry name" value="RRM_dom"/>
</dbReference>
<feature type="region of interest" description="Disordered" evidence="10">
    <location>
        <begin position="1"/>
        <end position="25"/>
    </location>
</feature>
<dbReference type="FunFam" id="3.30.70.330:FF:000016">
    <property type="entry name" value="CUGBP Elav-like family member 1 isoform 2"/>
    <property type="match status" value="1"/>
</dbReference>
<dbReference type="GO" id="GO:0006397">
    <property type="term" value="P:mRNA processing"/>
    <property type="evidence" value="ECO:0007669"/>
    <property type="project" value="UniProtKB-KW"/>
</dbReference>
<keyword evidence="6" id="KW-0677">Repeat</keyword>
<dbReference type="OrthoDB" id="267048at2759"/>
<dbReference type="PROSITE" id="PS50102">
    <property type="entry name" value="RRM"/>
    <property type="match status" value="3"/>
</dbReference>
<dbReference type="Proteomes" id="UP000597762">
    <property type="component" value="Unassembled WGS sequence"/>
</dbReference>
<feature type="domain" description="RRM" evidence="11">
    <location>
        <begin position="562"/>
        <end position="640"/>
    </location>
</feature>
<protein>
    <submittedName>
        <fullName evidence="12">CUGBP</fullName>
    </submittedName>
</protein>
<dbReference type="FunFam" id="3.30.70.330:FF:000013">
    <property type="entry name" value="CUGBP Elav-like family member 1 isoform 2"/>
    <property type="match status" value="1"/>
</dbReference>
<comment type="similarity">
    <text evidence="3">Belongs to the CELF/BRUNOL family.</text>
</comment>
<dbReference type="FunFam" id="3.30.70.330:FF:000015">
    <property type="entry name" value="CUGBP Elav-like family member 1 isoform 2"/>
    <property type="match status" value="1"/>
</dbReference>
<reference evidence="12" key="1">
    <citation type="submission" date="2021-01" db="EMBL/GenBank/DDBJ databases">
        <authorList>
            <person name="Li R."/>
            <person name="Bekaert M."/>
        </authorList>
    </citation>
    <scope>NUCLEOTIDE SEQUENCE</scope>
    <source>
        <strain evidence="12">Farmed</strain>
    </source>
</reference>
<evidence type="ECO:0000259" key="11">
    <source>
        <dbReference type="PROSITE" id="PS50102"/>
    </source>
</evidence>
<organism evidence="12 13">
    <name type="scientific">Acanthosepion pharaonis</name>
    <name type="common">Pharaoh cuttlefish</name>
    <name type="synonym">Sepia pharaonis</name>
    <dbReference type="NCBI Taxonomy" id="158019"/>
    <lineage>
        <taxon>Eukaryota</taxon>
        <taxon>Metazoa</taxon>
        <taxon>Spiralia</taxon>
        <taxon>Lophotrochozoa</taxon>
        <taxon>Mollusca</taxon>
        <taxon>Cephalopoda</taxon>
        <taxon>Coleoidea</taxon>
        <taxon>Decapodiformes</taxon>
        <taxon>Sepiida</taxon>
        <taxon>Sepiina</taxon>
        <taxon>Sepiidae</taxon>
        <taxon>Acanthosepion</taxon>
    </lineage>
</organism>
<evidence type="ECO:0000256" key="6">
    <source>
        <dbReference type="ARBA" id="ARBA00022737"/>
    </source>
</evidence>
<evidence type="ECO:0000256" key="7">
    <source>
        <dbReference type="ARBA" id="ARBA00022884"/>
    </source>
</evidence>
<proteinExistence type="inferred from homology"/>
<keyword evidence="4" id="KW-0963">Cytoplasm</keyword>
<dbReference type="AlphaFoldDB" id="A0A812EBZ8"/>
<evidence type="ECO:0000256" key="5">
    <source>
        <dbReference type="ARBA" id="ARBA00022664"/>
    </source>
</evidence>
<evidence type="ECO:0000256" key="8">
    <source>
        <dbReference type="ARBA" id="ARBA00023242"/>
    </source>
</evidence>
<dbReference type="InterPro" id="IPR034196">
    <property type="entry name" value="CELF1/2_RRM1"/>
</dbReference>
<dbReference type="Pfam" id="PF00076">
    <property type="entry name" value="RRM_1"/>
    <property type="match status" value="3"/>
</dbReference>
<dbReference type="GO" id="GO:0005634">
    <property type="term" value="C:nucleus"/>
    <property type="evidence" value="ECO:0007669"/>
    <property type="project" value="UniProtKB-SubCell"/>
</dbReference>
<evidence type="ECO:0000313" key="13">
    <source>
        <dbReference type="Proteomes" id="UP000597762"/>
    </source>
</evidence>
<feature type="domain" description="RRM" evidence="11">
    <location>
        <begin position="159"/>
        <end position="239"/>
    </location>
</feature>
<evidence type="ECO:0000256" key="1">
    <source>
        <dbReference type="ARBA" id="ARBA00004123"/>
    </source>
</evidence>
<keyword evidence="5" id="KW-0507">mRNA processing</keyword>
<sequence length="699" mass="73620">MEDAEYPGMTRMDSMLAGPASPPEKKLKLQMDNEDLIITASSIRNMNSQPQKEPDPDAIKMFVGQIPRSMDENELRKMFEEFGPVFQLNVLRDKMTGQSKGCCFVTFYTRKSALDAQNALHNIKTLPQMHHPIQMKPADSEKRNGINGVPRFGAKVEERKLFVGMISKKFNESDIRILFSNYGSIEDCTVLRDQNGQSKGCAFVTFNNRQSAQNAIKNMHHSQTMEGCSSPLVVKFADTQREKEAKKLQQMNANLWNLSLGGLGPLAPQYVSLLQQAAAGGGGGGGGGNLGAFGNLGNIGLNTMGIQQLLTAAAAAAATGNNPGVLAALAGLNAGSLTNNTTATSACSPSSSSSTSSTAPSAAAAALAAAAAATMASLGGSNSGAGGSSSTVTGETNNLQHLQNLQSLTALANASGNPGSLNALGMQNLAALNQLAGNTNASNASEPVFNFCRTMTGTTSSNSLSGLAGMQALGNNSLTNLSSLTSSVTTNMNGIGSNTNPTGIDALSQAYSGIQQYAGLSGLLPPGKASFPNAFNSQSAQQIQQAAANSPAGKQTEGPDGANLFIYHLPQEFSDHDLMQTFIPFGNVVSAKVFIDKQTNLSKCFGFVSYDNPLSAQAAIQAMNGFQIGMKRLKVQISFLTDRTWRDVLPMFTMLCTSLKLTIECHYPSDTSLSLSLSLSLSHSSSCEKFHKEFNSQGV</sequence>
<dbReference type="SUPFAM" id="SSF54928">
    <property type="entry name" value="RNA-binding domain, RBD"/>
    <property type="match status" value="2"/>
</dbReference>
<evidence type="ECO:0000313" key="12">
    <source>
        <dbReference type="EMBL" id="CAE1322328.1"/>
    </source>
</evidence>
<evidence type="ECO:0000256" key="10">
    <source>
        <dbReference type="SAM" id="MobiDB-lite"/>
    </source>
</evidence>
<accession>A0A812EBZ8</accession>
<dbReference type="SMART" id="SM00360">
    <property type="entry name" value="RRM"/>
    <property type="match status" value="3"/>
</dbReference>
<comment type="caution">
    <text evidence="12">The sequence shown here is derived from an EMBL/GenBank/DDBJ whole genome shotgun (WGS) entry which is preliminary data.</text>
</comment>
<dbReference type="InterPro" id="IPR035979">
    <property type="entry name" value="RBD_domain_sf"/>
</dbReference>
<dbReference type="GO" id="GO:0003723">
    <property type="term" value="F:RNA binding"/>
    <property type="evidence" value="ECO:0007669"/>
    <property type="project" value="UniProtKB-UniRule"/>
</dbReference>
<dbReference type="Gene3D" id="3.30.70.330">
    <property type="match status" value="3"/>
</dbReference>
<name>A0A812EBZ8_ACAPH</name>
<evidence type="ECO:0000256" key="9">
    <source>
        <dbReference type="PROSITE-ProRule" id="PRU00176"/>
    </source>
</evidence>
<dbReference type="PANTHER" id="PTHR24012">
    <property type="entry name" value="RNA BINDING PROTEIN"/>
    <property type="match status" value="1"/>
</dbReference>
<evidence type="ECO:0000256" key="2">
    <source>
        <dbReference type="ARBA" id="ARBA00004496"/>
    </source>
</evidence>
<dbReference type="CDD" id="cd12631">
    <property type="entry name" value="RRM1_CELF1_2_Bruno"/>
    <property type="match status" value="1"/>
</dbReference>
<keyword evidence="13" id="KW-1185">Reference proteome</keyword>
<dbReference type="GO" id="GO:0005737">
    <property type="term" value="C:cytoplasm"/>
    <property type="evidence" value="ECO:0007669"/>
    <property type="project" value="UniProtKB-SubCell"/>
</dbReference>